<feature type="non-terminal residue" evidence="2">
    <location>
        <position position="247"/>
    </location>
</feature>
<dbReference type="PANTHER" id="PTHR43312">
    <property type="entry name" value="D-THREO-ALDOSE 1-DEHYDROGENASE"/>
    <property type="match status" value="1"/>
</dbReference>
<dbReference type="CDD" id="cd19095">
    <property type="entry name" value="AKR_PA4992-like"/>
    <property type="match status" value="1"/>
</dbReference>
<evidence type="ECO:0000313" key="2">
    <source>
        <dbReference type="EMBL" id="SVD66012.1"/>
    </source>
</evidence>
<evidence type="ECO:0000259" key="1">
    <source>
        <dbReference type="Pfam" id="PF00248"/>
    </source>
</evidence>
<dbReference type="SUPFAM" id="SSF51430">
    <property type="entry name" value="NAD(P)-linked oxidoreductase"/>
    <property type="match status" value="1"/>
</dbReference>
<dbReference type="InterPro" id="IPR023210">
    <property type="entry name" value="NADP_OxRdtase_dom"/>
</dbReference>
<dbReference type="PANTHER" id="PTHR43312:SF1">
    <property type="entry name" value="NADP-DEPENDENT OXIDOREDUCTASE DOMAIN-CONTAINING PROTEIN"/>
    <property type="match status" value="1"/>
</dbReference>
<dbReference type="EMBL" id="UINC01164915">
    <property type="protein sequence ID" value="SVD66012.1"/>
    <property type="molecule type" value="Genomic_DNA"/>
</dbReference>
<reference evidence="2" key="1">
    <citation type="submission" date="2018-05" db="EMBL/GenBank/DDBJ databases">
        <authorList>
            <person name="Lanie J.A."/>
            <person name="Ng W.-L."/>
            <person name="Kazmierczak K.M."/>
            <person name="Andrzejewski T.M."/>
            <person name="Davidsen T.M."/>
            <person name="Wayne K.J."/>
            <person name="Tettelin H."/>
            <person name="Glass J.I."/>
            <person name="Rusch D."/>
            <person name="Podicherti R."/>
            <person name="Tsui H.-C.T."/>
            <person name="Winkler M.E."/>
        </authorList>
    </citation>
    <scope>NUCLEOTIDE SEQUENCE</scope>
</reference>
<dbReference type="AlphaFoldDB" id="A0A382X4J1"/>
<dbReference type="InterPro" id="IPR036812">
    <property type="entry name" value="NAD(P)_OxRdtase_dom_sf"/>
</dbReference>
<sequence length="247" mass="27522">MEDRILGKTGIRVSRLGLGAAKHGDVHRQDQDVESWLHHALDAGVNFIDTAAMYNKSEERIGRFLTARRDEFFLATKCGVHRAGGVAGAEIVEDYSRDGILRTVEESRSKLCMDVIDLVQFHGLPPVELLDEAFETLMDLKVRGWARFVGVSADGPASAAVEGEAEREVAELARTWPLDTWQFTYNFLSQEAATELIPLLREAGIGTIVKRPIANVLWELDEDPGNDFNHTLWKRARQLPLDALAGE</sequence>
<proteinExistence type="predicted"/>
<gene>
    <name evidence="2" type="ORF">METZ01_LOCUS418866</name>
</gene>
<name>A0A382X4J1_9ZZZZ</name>
<dbReference type="Pfam" id="PF00248">
    <property type="entry name" value="Aldo_ket_red"/>
    <property type="match status" value="1"/>
</dbReference>
<protein>
    <recommendedName>
        <fullName evidence="1">NADP-dependent oxidoreductase domain-containing protein</fullName>
    </recommendedName>
</protein>
<dbReference type="InterPro" id="IPR053135">
    <property type="entry name" value="AKR2_Oxidoreductase"/>
</dbReference>
<feature type="domain" description="NADP-dependent oxidoreductase" evidence="1">
    <location>
        <begin position="15"/>
        <end position="233"/>
    </location>
</feature>
<organism evidence="2">
    <name type="scientific">marine metagenome</name>
    <dbReference type="NCBI Taxonomy" id="408172"/>
    <lineage>
        <taxon>unclassified sequences</taxon>
        <taxon>metagenomes</taxon>
        <taxon>ecological metagenomes</taxon>
    </lineage>
</organism>
<accession>A0A382X4J1</accession>
<dbReference type="Gene3D" id="3.20.20.100">
    <property type="entry name" value="NADP-dependent oxidoreductase domain"/>
    <property type="match status" value="1"/>
</dbReference>